<proteinExistence type="predicted"/>
<evidence type="ECO:0000259" key="1">
    <source>
        <dbReference type="Pfam" id="PF13401"/>
    </source>
</evidence>
<evidence type="ECO:0000313" key="2">
    <source>
        <dbReference type="EMBL" id="QSQ18871.1"/>
    </source>
</evidence>
<reference evidence="2 3" key="1">
    <citation type="submission" date="2021-02" db="EMBL/GenBank/DDBJ databases">
        <title>De Novo genome assembly of isolated myxobacteria.</title>
        <authorList>
            <person name="Stevens D.C."/>
        </authorList>
    </citation>
    <scope>NUCLEOTIDE SEQUENCE [LARGE SCALE GENOMIC DNA]</scope>
    <source>
        <strain evidence="3">SCPEA02</strain>
    </source>
</reference>
<dbReference type="GO" id="GO:0005524">
    <property type="term" value="F:ATP binding"/>
    <property type="evidence" value="ECO:0007669"/>
    <property type="project" value="UniProtKB-KW"/>
</dbReference>
<keyword evidence="2" id="KW-0547">Nucleotide-binding</keyword>
<evidence type="ECO:0000313" key="3">
    <source>
        <dbReference type="Proteomes" id="UP000662747"/>
    </source>
</evidence>
<dbReference type="SUPFAM" id="SSF52540">
    <property type="entry name" value="P-loop containing nucleoside triphosphate hydrolases"/>
    <property type="match status" value="1"/>
</dbReference>
<accession>A0ABX7NN93</accession>
<keyword evidence="3" id="KW-1185">Reference proteome</keyword>
<dbReference type="InterPro" id="IPR049945">
    <property type="entry name" value="AAA_22"/>
</dbReference>
<gene>
    <name evidence="2" type="ORF">JY651_26295</name>
</gene>
<dbReference type="Pfam" id="PF13401">
    <property type="entry name" value="AAA_22"/>
    <property type="match status" value="1"/>
</dbReference>
<dbReference type="Gene3D" id="3.40.50.300">
    <property type="entry name" value="P-loop containing nucleotide triphosphate hydrolases"/>
    <property type="match status" value="1"/>
</dbReference>
<dbReference type="RefSeq" id="WP_206720459.1">
    <property type="nucleotide sequence ID" value="NZ_CP071090.1"/>
</dbReference>
<sequence length="518" mass="58097">MPRWFNTAGPCNPADHYMLPALRRLPEVQQLFDERSYFVLHAPRQVGKTTALRSLAAQLTASGRYAALHFSCEEGEVAGDDFAEAQRTLLSRIRRSAELYLPPELRPPPFPDAPDLQLLGEALSVWARACPRPLVLFFDEIDALRGQSLLSVLRQLRAGYHDRPGGFPSSVILCGLRDVRDYKIASGSQGHLGTSSPFNIKVESLTLRNFTRDEVAELYQQHTDDTGQRFLPETVDRAFYWTQGQPWLVNALARQMVQQLVPDRTQDLTAAHVDAAKEILLKRQDTHLDSLAERLREPRVRRILEPMLAGRALGDIPQDDLRFVQDLGLVRLGSTGGVEMANPLYREVILRVLSNTAFASLPPMQSAPPWLRADGRLDMERLMEAFLAFWRQHGQPLLGTAPYHEIAPHLVLMAFLHRVANGGGTLEREYAIGTGRMDLCLRHGPDTLAMELKVWRDEEKDPLDEGLAQLDRYLAGLGLDTGWLVVFDRRSGQPPIAERTVATHAQTPAGRRVSVVRA</sequence>
<protein>
    <submittedName>
        <fullName evidence="2">ATP-binding protein</fullName>
    </submittedName>
</protein>
<dbReference type="Proteomes" id="UP000662747">
    <property type="component" value="Chromosome"/>
</dbReference>
<dbReference type="EMBL" id="CP071090">
    <property type="protein sequence ID" value="QSQ18871.1"/>
    <property type="molecule type" value="Genomic_DNA"/>
</dbReference>
<feature type="domain" description="ORC1/DEAH AAA+ ATPase" evidence="1">
    <location>
        <begin position="35"/>
        <end position="181"/>
    </location>
</feature>
<keyword evidence="2" id="KW-0067">ATP-binding</keyword>
<dbReference type="InterPro" id="IPR027417">
    <property type="entry name" value="P-loop_NTPase"/>
</dbReference>
<name>A0ABX7NN93_9BACT</name>
<organism evidence="2 3">
    <name type="scientific">Pyxidicoccus parkwayensis</name>
    <dbReference type="NCBI Taxonomy" id="2813578"/>
    <lineage>
        <taxon>Bacteria</taxon>
        <taxon>Pseudomonadati</taxon>
        <taxon>Myxococcota</taxon>
        <taxon>Myxococcia</taxon>
        <taxon>Myxococcales</taxon>
        <taxon>Cystobacterineae</taxon>
        <taxon>Myxococcaceae</taxon>
        <taxon>Pyxidicoccus</taxon>
    </lineage>
</organism>